<dbReference type="EMBL" id="JAACJL010000044">
    <property type="protein sequence ID" value="KAF4615238.1"/>
    <property type="molecule type" value="Genomic_DNA"/>
</dbReference>
<evidence type="ECO:0000313" key="2">
    <source>
        <dbReference type="EMBL" id="KAF4615238.1"/>
    </source>
</evidence>
<reference evidence="2 3" key="1">
    <citation type="submission" date="2019-12" db="EMBL/GenBank/DDBJ databases">
        <authorList>
            <person name="Floudas D."/>
            <person name="Bentzer J."/>
            <person name="Ahren D."/>
            <person name="Johansson T."/>
            <person name="Persson P."/>
            <person name="Tunlid A."/>
        </authorList>
    </citation>
    <scope>NUCLEOTIDE SEQUENCE [LARGE SCALE GENOMIC DNA]</scope>
    <source>
        <strain evidence="2 3">CBS 102.39</strain>
    </source>
</reference>
<organism evidence="2 3">
    <name type="scientific">Agrocybe pediades</name>
    <dbReference type="NCBI Taxonomy" id="84607"/>
    <lineage>
        <taxon>Eukaryota</taxon>
        <taxon>Fungi</taxon>
        <taxon>Dikarya</taxon>
        <taxon>Basidiomycota</taxon>
        <taxon>Agaricomycotina</taxon>
        <taxon>Agaricomycetes</taxon>
        <taxon>Agaricomycetidae</taxon>
        <taxon>Agaricales</taxon>
        <taxon>Agaricineae</taxon>
        <taxon>Strophariaceae</taxon>
        <taxon>Agrocybe</taxon>
    </lineage>
</organism>
<evidence type="ECO:0000256" key="1">
    <source>
        <dbReference type="SAM" id="MobiDB-lite"/>
    </source>
</evidence>
<protein>
    <submittedName>
        <fullName evidence="2">Uncharacterized protein</fullName>
    </submittedName>
</protein>
<feature type="region of interest" description="Disordered" evidence="1">
    <location>
        <begin position="59"/>
        <end position="169"/>
    </location>
</feature>
<comment type="caution">
    <text evidence="2">The sequence shown here is derived from an EMBL/GenBank/DDBJ whole genome shotgun (WGS) entry which is preliminary data.</text>
</comment>
<dbReference type="AlphaFoldDB" id="A0A8H4VMC9"/>
<proteinExistence type="predicted"/>
<accession>A0A8H4VMC9</accession>
<gene>
    <name evidence="2" type="ORF">D9613_002637</name>
</gene>
<dbReference type="Proteomes" id="UP000521872">
    <property type="component" value="Unassembled WGS sequence"/>
</dbReference>
<keyword evidence="3" id="KW-1185">Reference proteome</keyword>
<name>A0A8H4VMC9_9AGAR</name>
<sequence>MDPMYLPNYAAATPYPTYQYLTAPLDPMAFDSLSSYSMPFDSTLFDLEAPFDQRYFQSLPLGPTRTIPSRTAYNPGAPYPPRTRKSTHSDEPPRKRCRRGEPSGSHSTCVGYDELSTGEPIENIPPPTKRTRRVLEAVPPSTEDHQEQDRVSSGCRPSKKHTERKARKSSEKLNVFAKYNLTPPSFHLRLSPWTADSALEDEENGGDSQASRPTVSEEVDSVSLAVAGSGTVDGLDCGTSASYSISGPSTDSLTLSDLDSMVGSFAYDFNEDVESPLPNYDPADVFDDMLAFLRQWE</sequence>
<feature type="region of interest" description="Disordered" evidence="1">
    <location>
        <begin position="198"/>
        <end position="219"/>
    </location>
</feature>
<evidence type="ECO:0000313" key="3">
    <source>
        <dbReference type="Proteomes" id="UP000521872"/>
    </source>
</evidence>
<feature type="compositionally biased region" description="Basic residues" evidence="1">
    <location>
        <begin position="157"/>
        <end position="167"/>
    </location>
</feature>